<feature type="transmembrane region" description="Helical" evidence="6">
    <location>
        <begin position="63"/>
        <end position="80"/>
    </location>
</feature>
<accession>A0AAJ1U2U7</accession>
<reference evidence="8" key="1">
    <citation type="submission" date="2023-07" db="EMBL/GenBank/DDBJ databases">
        <title>Functional and genomic diversity of the sorghum phyllosphere microbiome.</title>
        <authorList>
            <person name="Shade A."/>
        </authorList>
    </citation>
    <scope>NUCLEOTIDE SEQUENCE</scope>
    <source>
        <strain evidence="8">SORGH_AS_1067</strain>
    </source>
</reference>
<dbReference type="PANTHER" id="PTHR34187:SF2">
    <property type="entry name" value="DUF202 DOMAIN-CONTAINING PROTEIN"/>
    <property type="match status" value="1"/>
</dbReference>
<dbReference type="PANTHER" id="PTHR34187">
    <property type="entry name" value="FGR18P"/>
    <property type="match status" value="1"/>
</dbReference>
<comment type="subcellular location">
    <subcellularLocation>
        <location evidence="1">Cell membrane</location>
        <topology evidence="1">Multi-pass membrane protein</topology>
    </subcellularLocation>
</comment>
<dbReference type="RefSeq" id="WP_307204345.1">
    <property type="nucleotide sequence ID" value="NZ_JAUTAN010000001.1"/>
</dbReference>
<protein>
    <submittedName>
        <fullName evidence="8">Membrane protein</fullName>
    </submittedName>
</protein>
<evidence type="ECO:0000313" key="8">
    <source>
        <dbReference type="EMBL" id="MDQ1106565.1"/>
    </source>
</evidence>
<proteinExistence type="predicted"/>
<gene>
    <name evidence="8" type="ORF">QE405_003849</name>
</gene>
<dbReference type="EMBL" id="JAUTAN010000001">
    <property type="protein sequence ID" value="MDQ1106565.1"/>
    <property type="molecule type" value="Genomic_DNA"/>
</dbReference>
<keyword evidence="2" id="KW-1003">Cell membrane</keyword>
<evidence type="ECO:0000256" key="2">
    <source>
        <dbReference type="ARBA" id="ARBA00022475"/>
    </source>
</evidence>
<evidence type="ECO:0000259" key="7">
    <source>
        <dbReference type="Pfam" id="PF02656"/>
    </source>
</evidence>
<sequence>MSSTHTRWPGWVYRVGDEPDPRFSLANERTFLAWIRTSLAFVAGGVAVDAVDLGLDDGVRTPLAVLLVVLGVVCAVASWARWARTERALRLSAPLPGSPLGVLVAIGLVAASVVVLASL</sequence>
<keyword evidence="3 6" id="KW-0812">Transmembrane</keyword>
<evidence type="ECO:0000256" key="1">
    <source>
        <dbReference type="ARBA" id="ARBA00004651"/>
    </source>
</evidence>
<comment type="caution">
    <text evidence="8">The sequence shown here is derived from an EMBL/GenBank/DDBJ whole genome shotgun (WGS) entry which is preliminary data.</text>
</comment>
<evidence type="ECO:0000256" key="3">
    <source>
        <dbReference type="ARBA" id="ARBA00022692"/>
    </source>
</evidence>
<dbReference type="InterPro" id="IPR052053">
    <property type="entry name" value="IM_YidH-like"/>
</dbReference>
<evidence type="ECO:0000313" key="9">
    <source>
        <dbReference type="Proteomes" id="UP001239215"/>
    </source>
</evidence>
<organism evidence="8 9">
    <name type="scientific">Nocardioides zeae</name>
    <dbReference type="NCBI Taxonomy" id="1457234"/>
    <lineage>
        <taxon>Bacteria</taxon>
        <taxon>Bacillati</taxon>
        <taxon>Actinomycetota</taxon>
        <taxon>Actinomycetes</taxon>
        <taxon>Propionibacteriales</taxon>
        <taxon>Nocardioidaceae</taxon>
        <taxon>Nocardioides</taxon>
    </lineage>
</organism>
<dbReference type="Proteomes" id="UP001239215">
    <property type="component" value="Unassembled WGS sequence"/>
</dbReference>
<keyword evidence="4 6" id="KW-1133">Transmembrane helix</keyword>
<dbReference type="InterPro" id="IPR003807">
    <property type="entry name" value="DUF202"/>
</dbReference>
<evidence type="ECO:0000256" key="4">
    <source>
        <dbReference type="ARBA" id="ARBA00022989"/>
    </source>
</evidence>
<keyword evidence="5 6" id="KW-0472">Membrane</keyword>
<feature type="transmembrane region" description="Helical" evidence="6">
    <location>
        <begin position="100"/>
        <end position="118"/>
    </location>
</feature>
<evidence type="ECO:0000256" key="5">
    <source>
        <dbReference type="ARBA" id="ARBA00023136"/>
    </source>
</evidence>
<evidence type="ECO:0000256" key="6">
    <source>
        <dbReference type="SAM" id="Phobius"/>
    </source>
</evidence>
<feature type="domain" description="DUF202" evidence="7">
    <location>
        <begin position="22"/>
        <end position="88"/>
    </location>
</feature>
<dbReference type="GO" id="GO:0005886">
    <property type="term" value="C:plasma membrane"/>
    <property type="evidence" value="ECO:0007669"/>
    <property type="project" value="UniProtKB-SubCell"/>
</dbReference>
<feature type="transmembrane region" description="Helical" evidence="6">
    <location>
        <begin position="31"/>
        <end position="51"/>
    </location>
</feature>
<name>A0AAJ1U2U7_9ACTN</name>
<dbReference type="Pfam" id="PF02656">
    <property type="entry name" value="DUF202"/>
    <property type="match status" value="1"/>
</dbReference>
<dbReference type="AlphaFoldDB" id="A0AAJ1U2U7"/>